<evidence type="ECO:0000313" key="3">
    <source>
        <dbReference type="Proteomes" id="UP000053257"/>
    </source>
</evidence>
<organism evidence="2 3">
    <name type="scientific">Phlebiopsis gigantea (strain 11061_1 CR5-6)</name>
    <name type="common">White-rot fungus</name>
    <name type="synonym">Peniophora gigantea</name>
    <dbReference type="NCBI Taxonomy" id="745531"/>
    <lineage>
        <taxon>Eukaryota</taxon>
        <taxon>Fungi</taxon>
        <taxon>Dikarya</taxon>
        <taxon>Basidiomycota</taxon>
        <taxon>Agaricomycotina</taxon>
        <taxon>Agaricomycetes</taxon>
        <taxon>Polyporales</taxon>
        <taxon>Phanerochaetaceae</taxon>
        <taxon>Phlebiopsis</taxon>
    </lineage>
</organism>
<feature type="region of interest" description="Disordered" evidence="1">
    <location>
        <begin position="70"/>
        <end position="157"/>
    </location>
</feature>
<dbReference type="Proteomes" id="UP000053257">
    <property type="component" value="Unassembled WGS sequence"/>
</dbReference>
<dbReference type="AlphaFoldDB" id="A0A0C3S7M5"/>
<sequence>MAAGVPRHRASRKRMSPEPRRVGIPAPRGSHVARAFSAPPSPARAWRTCSHVAPPCVAPVAGFSFAAPRAAASPTVGPPPRALSQPPPPAAHPQSPRPRTTPPTHRAHRAPSRPHCARHRRQIQHPPSAPRSRAHAPNLAKPVAAAAQIPAGPPKSPTISVSAALLLQQRHPLVDPERLARPVRVTPRSSLGMAGARQLRR</sequence>
<feature type="compositionally biased region" description="Pro residues" evidence="1">
    <location>
        <begin position="76"/>
        <end position="101"/>
    </location>
</feature>
<accession>A0A0C3S7M5</accession>
<name>A0A0C3S7M5_PHLG1</name>
<feature type="compositionally biased region" description="Basic residues" evidence="1">
    <location>
        <begin position="105"/>
        <end position="123"/>
    </location>
</feature>
<gene>
    <name evidence="2" type="ORF">PHLGIDRAFT_113608</name>
</gene>
<evidence type="ECO:0000256" key="1">
    <source>
        <dbReference type="SAM" id="MobiDB-lite"/>
    </source>
</evidence>
<protein>
    <submittedName>
        <fullName evidence="2">Uncharacterized protein</fullName>
    </submittedName>
</protein>
<feature type="compositionally biased region" description="Low complexity" evidence="1">
    <location>
        <begin position="135"/>
        <end position="150"/>
    </location>
</feature>
<evidence type="ECO:0000313" key="2">
    <source>
        <dbReference type="EMBL" id="KIP12526.1"/>
    </source>
</evidence>
<feature type="region of interest" description="Disordered" evidence="1">
    <location>
        <begin position="1"/>
        <end position="46"/>
    </location>
</feature>
<proteinExistence type="predicted"/>
<dbReference type="EMBL" id="KN840439">
    <property type="protein sequence ID" value="KIP12526.1"/>
    <property type="molecule type" value="Genomic_DNA"/>
</dbReference>
<keyword evidence="3" id="KW-1185">Reference proteome</keyword>
<feature type="compositionally biased region" description="Basic residues" evidence="1">
    <location>
        <begin position="1"/>
        <end position="14"/>
    </location>
</feature>
<feature type="region of interest" description="Disordered" evidence="1">
    <location>
        <begin position="178"/>
        <end position="201"/>
    </location>
</feature>
<dbReference type="HOGENOM" id="CLU_1360866_0_0_1"/>
<reference evidence="2 3" key="1">
    <citation type="journal article" date="2014" name="PLoS Genet.">
        <title>Analysis of the Phlebiopsis gigantea genome, transcriptome and secretome provides insight into its pioneer colonization strategies of wood.</title>
        <authorList>
            <person name="Hori C."/>
            <person name="Ishida T."/>
            <person name="Igarashi K."/>
            <person name="Samejima M."/>
            <person name="Suzuki H."/>
            <person name="Master E."/>
            <person name="Ferreira P."/>
            <person name="Ruiz-Duenas F.J."/>
            <person name="Held B."/>
            <person name="Canessa P."/>
            <person name="Larrondo L.F."/>
            <person name="Schmoll M."/>
            <person name="Druzhinina I.S."/>
            <person name="Kubicek C.P."/>
            <person name="Gaskell J.A."/>
            <person name="Kersten P."/>
            <person name="St John F."/>
            <person name="Glasner J."/>
            <person name="Sabat G."/>
            <person name="Splinter BonDurant S."/>
            <person name="Syed K."/>
            <person name="Yadav J."/>
            <person name="Mgbeahuruike A.C."/>
            <person name="Kovalchuk A."/>
            <person name="Asiegbu F.O."/>
            <person name="Lackner G."/>
            <person name="Hoffmeister D."/>
            <person name="Rencoret J."/>
            <person name="Gutierrez A."/>
            <person name="Sun H."/>
            <person name="Lindquist E."/>
            <person name="Barry K."/>
            <person name="Riley R."/>
            <person name="Grigoriev I.V."/>
            <person name="Henrissat B."/>
            <person name="Kues U."/>
            <person name="Berka R.M."/>
            <person name="Martinez A.T."/>
            <person name="Covert S.F."/>
            <person name="Blanchette R.A."/>
            <person name="Cullen D."/>
        </authorList>
    </citation>
    <scope>NUCLEOTIDE SEQUENCE [LARGE SCALE GENOMIC DNA]</scope>
    <source>
        <strain evidence="2 3">11061_1 CR5-6</strain>
    </source>
</reference>